<feature type="active site" description="Proton donor" evidence="7">
    <location>
        <position position="346"/>
    </location>
</feature>
<gene>
    <name evidence="5" type="primary">lysA</name>
    <name evidence="11" type="ORF">HNQ69_000804</name>
</gene>
<dbReference type="FunFam" id="3.20.20.10:FF:000003">
    <property type="entry name" value="Diaminopimelate decarboxylase"/>
    <property type="match status" value="1"/>
</dbReference>
<sequence length="426" mass="46099">MHFFPYHQGTLYAEGLSLSALAQAVGTPFYCYSANALVTRFKDYQKAFQGMPSLIAYAVKANSNQAVLQLLAANGAGADVVSEGELRRALAVGIPANHIVYSGVGKTAREIDFALSQGIYCFNVESEPELEQLSQRAVALSKTASVSLRINPDVDAKTHKKITTGKSENKFGIPLLFAREAYKKAASLPGLSICGVDIHIGSQICDLKPFEDAFLIITDFVRQLWSDGYAIKHIDIGGGLGIPYGNEQHVVPSFFDYAALVKKHIAPLGINIIVEPGRSIVGEAGVLVTSVLYLKRGEGRNFVIVDAAMNDLMRPTLYDAWQNVVLVKQAPANAALIRADIVGSVCETGDYLALDRCVPILASGDLLAITGAGAYGAVMASTYNSRLLVPEVLVQDKRYAVIRPRLDYAQLIGCDYIPDWIEPRLD</sequence>
<protein>
    <recommendedName>
        <fullName evidence="5 6">Diaminopimelate decarboxylase</fullName>
        <shortName evidence="5">DAP decarboxylase</shortName>
        <shortName evidence="5">DAPDC</shortName>
        <ecNumber evidence="5 6">4.1.1.20</ecNumber>
    </recommendedName>
</protein>
<dbReference type="CDD" id="cd06828">
    <property type="entry name" value="PLPDE_III_DapDC"/>
    <property type="match status" value="1"/>
</dbReference>
<comment type="similarity">
    <text evidence="5">Belongs to the Orn/Lys/Arg decarboxylase class-II family. LysA subfamily.</text>
</comment>
<dbReference type="UniPathway" id="UPA00034">
    <property type="reaction ID" value="UER00027"/>
</dbReference>
<comment type="catalytic activity">
    <reaction evidence="5 8">
        <text>meso-2,6-diaminopimelate + H(+) = L-lysine + CO2</text>
        <dbReference type="Rhea" id="RHEA:15101"/>
        <dbReference type="ChEBI" id="CHEBI:15378"/>
        <dbReference type="ChEBI" id="CHEBI:16526"/>
        <dbReference type="ChEBI" id="CHEBI:32551"/>
        <dbReference type="ChEBI" id="CHEBI:57791"/>
        <dbReference type="EC" id="4.1.1.20"/>
    </reaction>
</comment>
<dbReference type="AlphaFoldDB" id="A0A840NTG3"/>
<feature type="binding site" evidence="5">
    <location>
        <position position="239"/>
    </location>
    <ligand>
        <name>pyridoxal 5'-phosphate</name>
        <dbReference type="ChEBI" id="CHEBI:597326"/>
    </ligand>
</feature>
<feature type="binding site" evidence="5">
    <location>
        <position position="314"/>
    </location>
    <ligand>
        <name>substrate</name>
    </ligand>
</feature>
<evidence type="ECO:0000256" key="3">
    <source>
        <dbReference type="ARBA" id="ARBA00022898"/>
    </source>
</evidence>
<evidence type="ECO:0000256" key="7">
    <source>
        <dbReference type="PIRSR" id="PIRSR600183-50"/>
    </source>
</evidence>
<comment type="function">
    <text evidence="5">Specifically catalyzes the decarboxylation of meso-diaminopimelate (meso-DAP) to L-lysine.</text>
</comment>
<evidence type="ECO:0000256" key="1">
    <source>
        <dbReference type="ARBA" id="ARBA00001933"/>
    </source>
</evidence>
<dbReference type="EMBL" id="JACHIM010000003">
    <property type="protein sequence ID" value="MBB5073678.1"/>
    <property type="molecule type" value="Genomic_DNA"/>
</dbReference>
<dbReference type="SUPFAM" id="SSF51419">
    <property type="entry name" value="PLP-binding barrel"/>
    <property type="match status" value="1"/>
</dbReference>
<dbReference type="RefSeq" id="WP_183228740.1">
    <property type="nucleotide sequence ID" value="NZ_JACHIM010000003.1"/>
</dbReference>
<evidence type="ECO:0000256" key="5">
    <source>
        <dbReference type="HAMAP-Rule" id="MF_02120"/>
    </source>
</evidence>
<dbReference type="Pfam" id="PF00278">
    <property type="entry name" value="Orn_DAP_Arg_deC"/>
    <property type="match status" value="1"/>
</dbReference>
<dbReference type="InterPro" id="IPR022653">
    <property type="entry name" value="De-COase2_pyr-phos_BS"/>
</dbReference>
<evidence type="ECO:0000313" key="12">
    <source>
        <dbReference type="Proteomes" id="UP000561417"/>
    </source>
</evidence>
<feature type="binding site" evidence="5">
    <location>
        <position position="375"/>
    </location>
    <ligand>
        <name>substrate</name>
    </ligand>
</feature>
<comment type="subunit">
    <text evidence="5">Homodimer.</text>
</comment>
<proteinExistence type="inferred from homology"/>
<dbReference type="SUPFAM" id="SSF50621">
    <property type="entry name" value="Alanine racemase C-terminal domain-like"/>
    <property type="match status" value="1"/>
</dbReference>
<keyword evidence="4 5" id="KW-0456">Lyase</keyword>
<dbReference type="HAMAP" id="MF_02120">
    <property type="entry name" value="LysA"/>
    <property type="match status" value="1"/>
</dbReference>
<feature type="binding site" evidence="5">
    <location>
        <position position="347"/>
    </location>
    <ligand>
        <name>substrate</name>
    </ligand>
</feature>
<dbReference type="Gene3D" id="2.40.37.10">
    <property type="entry name" value="Lyase, Ornithine Decarboxylase, Chain A, domain 1"/>
    <property type="match status" value="1"/>
</dbReference>
<keyword evidence="3 5" id="KW-0663">Pyridoxal phosphate</keyword>
<keyword evidence="12" id="KW-1185">Reference proteome</keyword>
<feature type="domain" description="Orn/DAP/Arg decarboxylase 2 C-terminal" evidence="9">
    <location>
        <begin position="30"/>
        <end position="373"/>
    </location>
</feature>
<dbReference type="InterPro" id="IPR022643">
    <property type="entry name" value="De-COase2_C"/>
</dbReference>
<dbReference type="GO" id="GO:0030170">
    <property type="term" value="F:pyridoxal phosphate binding"/>
    <property type="evidence" value="ECO:0007669"/>
    <property type="project" value="UniProtKB-UniRule"/>
</dbReference>
<feature type="binding site" evidence="5">
    <location>
        <position position="375"/>
    </location>
    <ligand>
        <name>pyridoxal 5'-phosphate</name>
        <dbReference type="ChEBI" id="CHEBI:597326"/>
    </ligand>
</feature>
<dbReference type="PRINTS" id="PR01179">
    <property type="entry name" value="ODADCRBXLASE"/>
</dbReference>
<evidence type="ECO:0000256" key="4">
    <source>
        <dbReference type="ARBA" id="ARBA00023239"/>
    </source>
</evidence>
<evidence type="ECO:0000313" key="11">
    <source>
        <dbReference type="EMBL" id="MBB5073678.1"/>
    </source>
</evidence>
<dbReference type="GO" id="GO:0009089">
    <property type="term" value="P:lysine biosynthetic process via diaminopimelate"/>
    <property type="evidence" value="ECO:0007669"/>
    <property type="project" value="UniProtKB-UniRule"/>
</dbReference>
<feature type="modified residue" description="N6-(pyridoxal phosphate)lysine" evidence="5 7">
    <location>
        <position position="60"/>
    </location>
</feature>
<dbReference type="Proteomes" id="UP000561417">
    <property type="component" value="Unassembled WGS sequence"/>
</dbReference>
<keyword evidence="5" id="KW-0028">Amino-acid biosynthesis</keyword>
<name>A0A840NTG3_9HYPH</name>
<dbReference type="PANTHER" id="PTHR43727:SF2">
    <property type="entry name" value="GROUP IV DECARBOXYLASE"/>
    <property type="match status" value="1"/>
</dbReference>
<dbReference type="InterPro" id="IPR002986">
    <property type="entry name" value="DAP_deCOOHase_LysA"/>
</dbReference>
<dbReference type="EC" id="4.1.1.20" evidence="5 6"/>
<feature type="binding site" evidence="5">
    <location>
        <position position="278"/>
    </location>
    <ligand>
        <name>substrate</name>
    </ligand>
</feature>
<dbReference type="PANTHER" id="PTHR43727">
    <property type="entry name" value="DIAMINOPIMELATE DECARBOXYLASE"/>
    <property type="match status" value="1"/>
</dbReference>
<dbReference type="GO" id="GO:0008836">
    <property type="term" value="F:diaminopimelate decarboxylase activity"/>
    <property type="evidence" value="ECO:0007669"/>
    <property type="project" value="UniProtKB-UniRule"/>
</dbReference>
<dbReference type="InterPro" id="IPR022644">
    <property type="entry name" value="De-COase2_N"/>
</dbReference>
<keyword evidence="2 5" id="KW-0210">Decarboxylase</keyword>
<dbReference type="InterPro" id="IPR029066">
    <property type="entry name" value="PLP-binding_barrel"/>
</dbReference>
<evidence type="ECO:0000259" key="9">
    <source>
        <dbReference type="Pfam" id="PF00278"/>
    </source>
</evidence>
<comment type="cofactor">
    <cofactor evidence="1 5 7 8">
        <name>pyridoxal 5'-phosphate</name>
        <dbReference type="ChEBI" id="CHEBI:597326"/>
    </cofactor>
</comment>
<reference evidence="11 12" key="1">
    <citation type="submission" date="2020-08" db="EMBL/GenBank/DDBJ databases">
        <title>Genomic Encyclopedia of Type Strains, Phase IV (KMG-IV): sequencing the most valuable type-strain genomes for metagenomic binning, comparative biology and taxonomic classification.</title>
        <authorList>
            <person name="Goeker M."/>
        </authorList>
    </citation>
    <scope>NUCLEOTIDE SEQUENCE [LARGE SCALE GENOMIC DNA]</scope>
    <source>
        <strain evidence="11 12">DSM 28538</strain>
    </source>
</reference>
<comment type="pathway">
    <text evidence="5 8">Amino-acid biosynthesis; L-lysine biosynthesis via DAP pathway; L-lysine from DL-2,6-diaminopimelate: step 1/1.</text>
</comment>
<accession>A0A840NTG3</accession>
<dbReference type="InterPro" id="IPR009006">
    <property type="entry name" value="Ala_racemase/Decarboxylase_C"/>
</dbReference>
<dbReference type="InterPro" id="IPR000183">
    <property type="entry name" value="Orn/DAP/Arg_de-COase"/>
</dbReference>
<dbReference type="Pfam" id="PF02784">
    <property type="entry name" value="Orn_Arg_deC_N"/>
    <property type="match status" value="1"/>
</dbReference>
<evidence type="ECO:0000256" key="8">
    <source>
        <dbReference type="RuleBase" id="RU003738"/>
    </source>
</evidence>
<organism evidence="11 12">
    <name type="scientific">Bartonella callosciuri</name>
    <dbReference type="NCBI Taxonomy" id="686223"/>
    <lineage>
        <taxon>Bacteria</taxon>
        <taxon>Pseudomonadati</taxon>
        <taxon>Pseudomonadota</taxon>
        <taxon>Alphaproteobacteria</taxon>
        <taxon>Hyphomicrobiales</taxon>
        <taxon>Bartonellaceae</taxon>
        <taxon>Bartonella</taxon>
    </lineage>
</organism>
<feature type="domain" description="Orn/DAP/Arg decarboxylase 2 N-terminal" evidence="10">
    <location>
        <begin position="37"/>
        <end position="281"/>
    </location>
</feature>
<comment type="caution">
    <text evidence="11">The sequence shown here is derived from an EMBL/GenBank/DDBJ whole genome shotgun (WGS) entry which is preliminary data.</text>
</comment>
<dbReference type="PRINTS" id="PR01181">
    <property type="entry name" value="DAPDCRBXLASE"/>
</dbReference>
<feature type="binding site" evidence="5">
    <location>
        <position position="318"/>
    </location>
    <ligand>
        <name>substrate</name>
    </ligand>
</feature>
<dbReference type="PROSITE" id="PS00878">
    <property type="entry name" value="ODR_DC_2_1"/>
    <property type="match status" value="1"/>
</dbReference>
<dbReference type="Gene3D" id="3.20.20.10">
    <property type="entry name" value="Alanine racemase"/>
    <property type="match status" value="1"/>
</dbReference>
<evidence type="ECO:0000256" key="2">
    <source>
        <dbReference type="ARBA" id="ARBA00022793"/>
    </source>
</evidence>
<dbReference type="NCBIfam" id="TIGR01048">
    <property type="entry name" value="lysA"/>
    <property type="match status" value="1"/>
</dbReference>
<evidence type="ECO:0000259" key="10">
    <source>
        <dbReference type="Pfam" id="PF02784"/>
    </source>
</evidence>
<feature type="binding site" evidence="5">
    <location>
        <begin position="275"/>
        <end position="278"/>
    </location>
    <ligand>
        <name>pyridoxal 5'-phosphate</name>
        <dbReference type="ChEBI" id="CHEBI:597326"/>
    </ligand>
</feature>
<keyword evidence="5 8" id="KW-0457">Lysine biosynthesis</keyword>
<evidence type="ECO:0000256" key="6">
    <source>
        <dbReference type="NCBIfam" id="TIGR01048"/>
    </source>
</evidence>